<dbReference type="InterPro" id="IPR000943">
    <property type="entry name" value="RNA_pol_sigma70"/>
</dbReference>
<dbReference type="GO" id="GO:0006352">
    <property type="term" value="P:DNA-templated transcription initiation"/>
    <property type="evidence" value="ECO:0007669"/>
    <property type="project" value="InterPro"/>
</dbReference>
<sequence length="102" mass="11624">MDEDDATTLGDLVPDRSAKAPEYLVMSGMLREKMESILATLEPDEEQVIRLRFGFEDGTVHTQEQIGRVFSWDTEEVRLTEAKAMRKLRHPSRSGQLVGFLN</sequence>
<dbReference type="CDD" id="cd06171">
    <property type="entry name" value="Sigma70_r4"/>
    <property type="match status" value="1"/>
</dbReference>
<dbReference type="Gene3D" id="1.10.10.10">
    <property type="entry name" value="Winged helix-like DNA-binding domain superfamily/Winged helix DNA-binding domain"/>
    <property type="match status" value="1"/>
</dbReference>
<dbReference type="PANTHER" id="PTHR30603">
    <property type="entry name" value="RNA POLYMERASE SIGMA FACTOR RPO"/>
    <property type="match status" value="1"/>
</dbReference>
<feature type="domain" description="RNA polymerase sigma-70 region 4" evidence="1">
    <location>
        <begin position="38"/>
        <end position="90"/>
    </location>
</feature>
<protein>
    <submittedName>
        <fullName evidence="2">RNA polymerase sigma factor SigA</fullName>
    </submittedName>
</protein>
<dbReference type="SUPFAM" id="SSF88659">
    <property type="entry name" value="Sigma3 and sigma4 domains of RNA polymerase sigma factors"/>
    <property type="match status" value="1"/>
</dbReference>
<accession>A0A645EMH2</accession>
<evidence type="ECO:0000259" key="1">
    <source>
        <dbReference type="Pfam" id="PF04545"/>
    </source>
</evidence>
<name>A0A645EMH2_9ZZZZ</name>
<dbReference type="InterPro" id="IPR036388">
    <property type="entry name" value="WH-like_DNA-bd_sf"/>
</dbReference>
<dbReference type="InterPro" id="IPR013324">
    <property type="entry name" value="RNA_pol_sigma_r3/r4-like"/>
</dbReference>
<dbReference type="InterPro" id="IPR050239">
    <property type="entry name" value="Sigma-70_RNA_pol_init_factors"/>
</dbReference>
<reference evidence="2" key="1">
    <citation type="submission" date="2019-08" db="EMBL/GenBank/DDBJ databases">
        <authorList>
            <person name="Kucharzyk K."/>
            <person name="Murdoch R.W."/>
            <person name="Higgins S."/>
            <person name="Loffler F."/>
        </authorList>
    </citation>
    <scope>NUCLEOTIDE SEQUENCE</scope>
</reference>
<organism evidence="2">
    <name type="scientific">bioreactor metagenome</name>
    <dbReference type="NCBI Taxonomy" id="1076179"/>
    <lineage>
        <taxon>unclassified sequences</taxon>
        <taxon>metagenomes</taxon>
        <taxon>ecological metagenomes</taxon>
    </lineage>
</organism>
<evidence type="ECO:0000313" key="2">
    <source>
        <dbReference type="EMBL" id="MPN01864.1"/>
    </source>
</evidence>
<dbReference type="InterPro" id="IPR007630">
    <property type="entry name" value="RNA_pol_sigma70_r4"/>
</dbReference>
<dbReference type="Pfam" id="PF04545">
    <property type="entry name" value="Sigma70_r4"/>
    <property type="match status" value="1"/>
</dbReference>
<proteinExistence type="predicted"/>
<dbReference type="EMBL" id="VSSQ01047841">
    <property type="protein sequence ID" value="MPN01864.1"/>
    <property type="molecule type" value="Genomic_DNA"/>
</dbReference>
<comment type="caution">
    <text evidence="2">The sequence shown here is derived from an EMBL/GenBank/DDBJ whole genome shotgun (WGS) entry which is preliminary data.</text>
</comment>
<dbReference type="PANTHER" id="PTHR30603:SF47">
    <property type="entry name" value="RNA POLYMERASE SIGMA FACTOR SIGD, CHLOROPLASTIC"/>
    <property type="match status" value="1"/>
</dbReference>
<dbReference type="GO" id="GO:0003700">
    <property type="term" value="F:DNA-binding transcription factor activity"/>
    <property type="evidence" value="ECO:0007669"/>
    <property type="project" value="InterPro"/>
</dbReference>
<gene>
    <name evidence="2" type="primary">sigA_39</name>
    <name evidence="2" type="ORF">SDC9_149076</name>
</gene>
<dbReference type="AlphaFoldDB" id="A0A645EMH2"/>
<dbReference type="PRINTS" id="PR00046">
    <property type="entry name" value="SIGMA70FCT"/>
</dbReference>